<keyword evidence="3" id="KW-1185">Reference proteome</keyword>
<protein>
    <submittedName>
        <fullName evidence="2">Uncharacterized protein</fullName>
    </submittedName>
</protein>
<sequence>MKKNKKNTVYTVIISVVVVIILLFFLKGSIYRMAVKYEDAGGRKSYDIKDEKLASYIHQSLPNDESLDANIDIETIIDLSLDMTSAALDYSSVYNDSEPPEAFENRGANYVGYAAFTAATGSYLIKRFGMDKEWEARSKKGKLYLFGKNMQKDAVDGWFKDHDFVIFRNKKTKEEIYVDPVAFDYFGTKRVDKREK</sequence>
<keyword evidence="1" id="KW-0812">Transmembrane</keyword>
<keyword evidence="1" id="KW-1133">Transmembrane helix</keyword>
<organism evidence="2 3">
    <name type="scientific">Dysgonomonas termitidis</name>
    <dbReference type="NCBI Taxonomy" id="1516126"/>
    <lineage>
        <taxon>Bacteria</taxon>
        <taxon>Pseudomonadati</taxon>
        <taxon>Bacteroidota</taxon>
        <taxon>Bacteroidia</taxon>
        <taxon>Bacteroidales</taxon>
        <taxon>Dysgonomonadaceae</taxon>
        <taxon>Dysgonomonas</taxon>
    </lineage>
</organism>
<proteinExistence type="predicted"/>
<evidence type="ECO:0000313" key="3">
    <source>
        <dbReference type="Proteomes" id="UP001596023"/>
    </source>
</evidence>
<accession>A0ABV9L1Y7</accession>
<evidence type="ECO:0000313" key="2">
    <source>
        <dbReference type="EMBL" id="MFC4676271.1"/>
    </source>
</evidence>
<dbReference type="RefSeq" id="WP_380000331.1">
    <property type="nucleotide sequence ID" value="NZ_JBHSGN010000128.1"/>
</dbReference>
<feature type="transmembrane region" description="Helical" evidence="1">
    <location>
        <begin position="7"/>
        <end position="26"/>
    </location>
</feature>
<gene>
    <name evidence="2" type="ORF">ACFO6W_21530</name>
</gene>
<comment type="caution">
    <text evidence="2">The sequence shown here is derived from an EMBL/GenBank/DDBJ whole genome shotgun (WGS) entry which is preliminary data.</text>
</comment>
<name>A0ABV9L1Y7_9BACT</name>
<dbReference type="Proteomes" id="UP001596023">
    <property type="component" value="Unassembled WGS sequence"/>
</dbReference>
<evidence type="ECO:0000256" key="1">
    <source>
        <dbReference type="SAM" id="Phobius"/>
    </source>
</evidence>
<reference evidence="3" key="1">
    <citation type="journal article" date="2019" name="Int. J. Syst. Evol. Microbiol.">
        <title>The Global Catalogue of Microorganisms (GCM) 10K type strain sequencing project: providing services to taxonomists for standard genome sequencing and annotation.</title>
        <authorList>
            <consortium name="The Broad Institute Genomics Platform"/>
            <consortium name="The Broad Institute Genome Sequencing Center for Infectious Disease"/>
            <person name="Wu L."/>
            <person name="Ma J."/>
        </authorList>
    </citation>
    <scope>NUCLEOTIDE SEQUENCE [LARGE SCALE GENOMIC DNA]</scope>
    <source>
        <strain evidence="3">CCUG 66188</strain>
    </source>
</reference>
<dbReference type="EMBL" id="JBHSGN010000128">
    <property type="protein sequence ID" value="MFC4676271.1"/>
    <property type="molecule type" value="Genomic_DNA"/>
</dbReference>
<keyword evidence="1" id="KW-0472">Membrane</keyword>